<gene>
    <name evidence="2" type="ORF">HINF_LOCUS39317</name>
    <name evidence="1" type="ORF">HINF_LOCUS55935</name>
</gene>
<reference evidence="1" key="1">
    <citation type="submission" date="2023-06" db="EMBL/GenBank/DDBJ databases">
        <authorList>
            <person name="Kurt Z."/>
        </authorList>
    </citation>
    <scope>NUCLEOTIDE SEQUENCE</scope>
</reference>
<dbReference type="Proteomes" id="UP001642409">
    <property type="component" value="Unassembled WGS sequence"/>
</dbReference>
<dbReference type="EMBL" id="CAXDID020000152">
    <property type="protein sequence ID" value="CAL6041869.1"/>
    <property type="molecule type" value="Genomic_DNA"/>
</dbReference>
<dbReference type="AlphaFoldDB" id="A0AA86UR19"/>
<dbReference type="EMBL" id="CATOUU010001035">
    <property type="protein sequence ID" value="CAI9968290.1"/>
    <property type="molecule type" value="Genomic_DNA"/>
</dbReference>
<comment type="caution">
    <text evidence="1">The sequence shown here is derived from an EMBL/GenBank/DDBJ whole genome shotgun (WGS) entry which is preliminary data.</text>
</comment>
<evidence type="ECO:0000313" key="3">
    <source>
        <dbReference type="Proteomes" id="UP001642409"/>
    </source>
</evidence>
<name>A0AA86UR19_9EUKA</name>
<accession>A0AA86UR19</accession>
<evidence type="ECO:0000313" key="1">
    <source>
        <dbReference type="EMBL" id="CAI9968290.1"/>
    </source>
</evidence>
<organism evidence="1">
    <name type="scientific">Hexamita inflata</name>
    <dbReference type="NCBI Taxonomy" id="28002"/>
    <lineage>
        <taxon>Eukaryota</taxon>
        <taxon>Metamonada</taxon>
        <taxon>Diplomonadida</taxon>
        <taxon>Hexamitidae</taxon>
        <taxon>Hexamitinae</taxon>
        <taxon>Hexamita</taxon>
    </lineage>
</organism>
<keyword evidence="3" id="KW-1185">Reference proteome</keyword>
<proteinExistence type="predicted"/>
<sequence length="107" mass="12723">MLQRYGSAYLFKNSVKSDVFYNHYNHQISWGFLSLDIVPIQLFYYPHFTCFLNLLVCVATDAQNLPVIQKISKNSYKDNFRCEQYYVQVLNQLRLSEEAIQSDNPRR</sequence>
<evidence type="ECO:0000313" key="2">
    <source>
        <dbReference type="EMBL" id="CAL6041869.1"/>
    </source>
</evidence>
<reference evidence="2 3" key="2">
    <citation type="submission" date="2024-07" db="EMBL/GenBank/DDBJ databases">
        <authorList>
            <person name="Akdeniz Z."/>
        </authorList>
    </citation>
    <scope>NUCLEOTIDE SEQUENCE [LARGE SCALE GENOMIC DNA]</scope>
</reference>
<protein>
    <submittedName>
        <fullName evidence="2">Hypothetical_protein</fullName>
    </submittedName>
</protein>